<dbReference type="OrthoDB" id="4425191at2759"/>
<gene>
    <name evidence="2" type="ORF">DSM5745_08672</name>
</gene>
<name>A0A3D8R4C2_9EURO</name>
<feature type="compositionally biased region" description="Pro residues" evidence="1">
    <location>
        <begin position="159"/>
        <end position="171"/>
    </location>
</feature>
<dbReference type="RefSeq" id="XP_026600701.1">
    <property type="nucleotide sequence ID" value="XM_026750688.1"/>
</dbReference>
<dbReference type="Proteomes" id="UP000256690">
    <property type="component" value="Unassembled WGS sequence"/>
</dbReference>
<comment type="caution">
    <text evidence="2">The sequence shown here is derived from an EMBL/GenBank/DDBJ whole genome shotgun (WGS) entry which is preliminary data.</text>
</comment>
<evidence type="ECO:0000313" key="2">
    <source>
        <dbReference type="EMBL" id="RDW68912.1"/>
    </source>
</evidence>
<feature type="region of interest" description="Disordered" evidence="1">
    <location>
        <begin position="252"/>
        <end position="332"/>
    </location>
</feature>
<dbReference type="AlphaFoldDB" id="A0A3D8R4C2"/>
<dbReference type="GeneID" id="38119042"/>
<keyword evidence="3" id="KW-1185">Reference proteome</keyword>
<protein>
    <submittedName>
        <fullName evidence="2">Uncharacterized protein</fullName>
    </submittedName>
</protein>
<evidence type="ECO:0000313" key="3">
    <source>
        <dbReference type="Proteomes" id="UP000256690"/>
    </source>
</evidence>
<organism evidence="2 3">
    <name type="scientific">Aspergillus mulundensis</name>
    <dbReference type="NCBI Taxonomy" id="1810919"/>
    <lineage>
        <taxon>Eukaryota</taxon>
        <taxon>Fungi</taxon>
        <taxon>Dikarya</taxon>
        <taxon>Ascomycota</taxon>
        <taxon>Pezizomycotina</taxon>
        <taxon>Eurotiomycetes</taxon>
        <taxon>Eurotiomycetidae</taxon>
        <taxon>Eurotiales</taxon>
        <taxon>Aspergillaceae</taxon>
        <taxon>Aspergillus</taxon>
        <taxon>Aspergillus subgen. Nidulantes</taxon>
    </lineage>
</organism>
<sequence>MALRSNFKNVKIDEEDEFVCQCGFRMKDFPVKKNPSAYYGLHFHACAKHSADPTRCKSTIWSDEKERVRSLIPPAMRSPRTPRKQVDIRVFGQYTAPSTLKRKAETESFDSAGSDMTVNEPVSPCISRPVKRVSFAYVDVATQTGDTSAASSTASTRPAPRPVARPTPTARPMPRRRLFEEYLVAPKSKPTAKFDPFAPRSQEHNRGDQDLSVPTTPPGRRPRQSLSPPETPATVPKIRKVNAVPFPAGGCLAPQAKGSSTPPSMRNSKTGLFTPPTARRCQTSHPHPSTEHDQPEPGTPTKSNYSSVSASRPQPDATPPNTDSDNETYGWDDDLNQNILQIMETVENRRHGPLFV</sequence>
<accession>A0A3D8R4C2</accession>
<dbReference type="EMBL" id="PVWQ01000011">
    <property type="protein sequence ID" value="RDW68912.1"/>
    <property type="molecule type" value="Genomic_DNA"/>
</dbReference>
<feature type="compositionally biased region" description="Low complexity" evidence="1">
    <location>
        <begin position="147"/>
        <end position="158"/>
    </location>
</feature>
<reference evidence="2 3" key="1">
    <citation type="journal article" date="2018" name="IMA Fungus">
        <title>IMA Genome-F 9: Draft genome sequence of Annulohypoxylon stygium, Aspergillus mulundensis, Berkeleyomyces basicola (syn. Thielaviopsis basicola), Ceratocystis smalleyi, two Cercospora beticola strains, Coleophoma cylindrospora, Fusarium fracticaudum, Phialophora cf. hyalina, and Morchella septimelata.</title>
        <authorList>
            <person name="Wingfield B.D."/>
            <person name="Bills G.F."/>
            <person name="Dong Y."/>
            <person name="Huang W."/>
            <person name="Nel W.J."/>
            <person name="Swalarsk-Parry B.S."/>
            <person name="Vaghefi N."/>
            <person name="Wilken P.M."/>
            <person name="An Z."/>
            <person name="de Beer Z.W."/>
            <person name="De Vos L."/>
            <person name="Chen L."/>
            <person name="Duong T.A."/>
            <person name="Gao Y."/>
            <person name="Hammerbacher A."/>
            <person name="Kikkert J.R."/>
            <person name="Li Y."/>
            <person name="Li H."/>
            <person name="Li K."/>
            <person name="Li Q."/>
            <person name="Liu X."/>
            <person name="Ma X."/>
            <person name="Naidoo K."/>
            <person name="Pethybridge S.J."/>
            <person name="Sun J."/>
            <person name="Steenkamp E.T."/>
            <person name="van der Nest M.A."/>
            <person name="van Wyk S."/>
            <person name="Wingfield M.J."/>
            <person name="Xiong C."/>
            <person name="Yue Q."/>
            <person name="Zhang X."/>
        </authorList>
    </citation>
    <scope>NUCLEOTIDE SEQUENCE [LARGE SCALE GENOMIC DNA]</scope>
    <source>
        <strain evidence="2 3">DSM 5745</strain>
    </source>
</reference>
<feature type="region of interest" description="Disordered" evidence="1">
    <location>
        <begin position="145"/>
        <end position="176"/>
    </location>
</feature>
<feature type="region of interest" description="Disordered" evidence="1">
    <location>
        <begin position="190"/>
        <end position="237"/>
    </location>
</feature>
<proteinExistence type="predicted"/>
<evidence type="ECO:0000256" key="1">
    <source>
        <dbReference type="SAM" id="MobiDB-lite"/>
    </source>
</evidence>
<feature type="region of interest" description="Disordered" evidence="1">
    <location>
        <begin position="102"/>
        <end position="124"/>
    </location>
</feature>
<feature type="compositionally biased region" description="Polar residues" evidence="1">
    <location>
        <begin position="300"/>
        <end position="312"/>
    </location>
</feature>
<feature type="compositionally biased region" description="Polar residues" evidence="1">
    <location>
        <begin position="257"/>
        <end position="271"/>
    </location>
</feature>